<name>A0A915KXW3_ROMCU</name>
<dbReference type="AlphaFoldDB" id="A0A915KXW3"/>
<dbReference type="Proteomes" id="UP000887565">
    <property type="component" value="Unplaced"/>
</dbReference>
<keyword evidence="1" id="KW-1185">Reference proteome</keyword>
<proteinExistence type="predicted"/>
<evidence type="ECO:0000313" key="2">
    <source>
        <dbReference type="WBParaSite" id="nRc.2.0.1.t43792-RA"/>
    </source>
</evidence>
<reference evidence="2" key="1">
    <citation type="submission" date="2022-11" db="UniProtKB">
        <authorList>
            <consortium name="WormBaseParasite"/>
        </authorList>
    </citation>
    <scope>IDENTIFICATION</scope>
</reference>
<sequence>MTVASLSDHEDDYELATLALGEFYMITGKIHATIENILQDADTNPFIAIIQNHKKKFCQSAMIKAGWHDRQPSRKVCTLLKWLNISA</sequence>
<accession>A0A915KXW3</accession>
<organism evidence="1 2">
    <name type="scientific">Romanomermis culicivorax</name>
    <name type="common">Nematode worm</name>
    <dbReference type="NCBI Taxonomy" id="13658"/>
    <lineage>
        <taxon>Eukaryota</taxon>
        <taxon>Metazoa</taxon>
        <taxon>Ecdysozoa</taxon>
        <taxon>Nematoda</taxon>
        <taxon>Enoplea</taxon>
        <taxon>Dorylaimia</taxon>
        <taxon>Mermithida</taxon>
        <taxon>Mermithoidea</taxon>
        <taxon>Mermithidae</taxon>
        <taxon>Romanomermis</taxon>
    </lineage>
</organism>
<dbReference type="WBParaSite" id="nRc.2.0.1.t43792-RA">
    <property type="protein sequence ID" value="nRc.2.0.1.t43792-RA"/>
    <property type="gene ID" value="nRc.2.0.1.g43792"/>
</dbReference>
<evidence type="ECO:0000313" key="1">
    <source>
        <dbReference type="Proteomes" id="UP000887565"/>
    </source>
</evidence>
<protein>
    <submittedName>
        <fullName evidence="2">Uncharacterized protein</fullName>
    </submittedName>
</protein>